<sequence>MKRPISSSPSQNEQLQADIEYLRELGARNIRVNQQQVTVRNLQRVGTNRPDLQFDYKGRRYHVEYDTPTSGRGPGHQSRITSNDPNAETILLIVP</sequence>
<dbReference type="RefSeq" id="WP_053067291.1">
    <property type="nucleotide sequence ID" value="NZ_CP011509.1"/>
</dbReference>
<dbReference type="Proteomes" id="UP000035579">
    <property type="component" value="Chromosome"/>
</dbReference>
<accession>A0AAC8QIE5</accession>
<protein>
    <submittedName>
        <fullName evidence="1">Uncharacterized protein</fullName>
    </submittedName>
</protein>
<dbReference type="EMBL" id="CP011509">
    <property type="protein sequence ID" value="AKJ08024.1"/>
    <property type="molecule type" value="Genomic_DNA"/>
</dbReference>
<reference evidence="1 2" key="1">
    <citation type="submission" date="2015-05" db="EMBL/GenBank/DDBJ databases">
        <title>Genome assembly of Archangium gephyra DSM 2261.</title>
        <authorList>
            <person name="Sharma G."/>
            <person name="Subramanian S."/>
        </authorList>
    </citation>
    <scope>NUCLEOTIDE SEQUENCE [LARGE SCALE GENOMIC DNA]</scope>
    <source>
        <strain evidence="1 2">DSM 2261</strain>
    </source>
</reference>
<organism evidence="1 2">
    <name type="scientific">Archangium gephyra</name>
    <dbReference type="NCBI Taxonomy" id="48"/>
    <lineage>
        <taxon>Bacteria</taxon>
        <taxon>Pseudomonadati</taxon>
        <taxon>Myxococcota</taxon>
        <taxon>Myxococcia</taxon>
        <taxon>Myxococcales</taxon>
        <taxon>Cystobacterineae</taxon>
        <taxon>Archangiaceae</taxon>
        <taxon>Archangium</taxon>
    </lineage>
</organism>
<gene>
    <name evidence="1" type="ORF">AA314_09650</name>
</gene>
<dbReference type="AlphaFoldDB" id="A0AAC8QIE5"/>
<evidence type="ECO:0000313" key="2">
    <source>
        <dbReference type="Proteomes" id="UP000035579"/>
    </source>
</evidence>
<proteinExistence type="predicted"/>
<name>A0AAC8QIE5_9BACT</name>
<dbReference type="KEGG" id="age:AA314_09650"/>
<evidence type="ECO:0000313" key="1">
    <source>
        <dbReference type="EMBL" id="AKJ08024.1"/>
    </source>
</evidence>